<dbReference type="PANTHER" id="PTHR34305">
    <property type="entry name" value="EXPRESSED PROTEIN"/>
    <property type="match status" value="1"/>
</dbReference>
<comment type="caution">
    <text evidence="1">The sequence shown here is derived from an EMBL/GenBank/DDBJ whole genome shotgun (WGS) entry which is preliminary data.</text>
</comment>
<sequence>MWEDLIHTNIDNNDDEEQQLFDDNIDDEMPVSVTLSTAAYNNFNEESGLWNFKCRSKHSPRLKDNNELRKNIIKRDQWNDSNLVRCSDGCLKGPVLFPDIPDNTGPCGSGWLKREDDDNYSENGLTIHERQRTLNIYTNFAPVKCDIHIRECYNSISKPCRILWDEGDLDCLHVLSRDTAAGDEIGWEFVSMVMNSSCTFSSYCQFKNEMYKTRHNKARFMNQTVFFNFWFSWASNMKIDYSKVETSARGTSTLFLWFCADHGHCYGFHMTGAEGRKDPALSLYSYLETPPQDVFYDFACNLQEYCLNRESGYYKNELFFMTFSMATPTNVLVLLQLADFKALNL</sequence>
<reference evidence="1" key="1">
    <citation type="journal article" date="2019" name="bioRxiv">
        <title>The Genome of the Zebra Mussel, Dreissena polymorpha: A Resource for Invasive Species Research.</title>
        <authorList>
            <person name="McCartney M.A."/>
            <person name="Auch B."/>
            <person name="Kono T."/>
            <person name="Mallez S."/>
            <person name="Zhang Y."/>
            <person name="Obille A."/>
            <person name="Becker A."/>
            <person name="Abrahante J.E."/>
            <person name="Garbe J."/>
            <person name="Badalamenti J.P."/>
            <person name="Herman A."/>
            <person name="Mangelson H."/>
            <person name="Liachko I."/>
            <person name="Sullivan S."/>
            <person name="Sone E.D."/>
            <person name="Koren S."/>
            <person name="Silverstein K.A.T."/>
            <person name="Beckman K.B."/>
            <person name="Gohl D.M."/>
        </authorList>
    </citation>
    <scope>NUCLEOTIDE SEQUENCE</scope>
    <source>
        <strain evidence="1">Duluth1</strain>
        <tissue evidence="1">Whole animal</tissue>
    </source>
</reference>
<dbReference type="PANTHER" id="PTHR34305:SF1">
    <property type="entry name" value="SWIM-TYPE DOMAIN-CONTAINING PROTEIN"/>
    <property type="match status" value="1"/>
</dbReference>
<evidence type="ECO:0000313" key="1">
    <source>
        <dbReference type="EMBL" id="KAH3709920.1"/>
    </source>
</evidence>
<dbReference type="AlphaFoldDB" id="A0A9D3YZ03"/>
<dbReference type="EMBL" id="JAIWYP010000014">
    <property type="protein sequence ID" value="KAH3709920.1"/>
    <property type="molecule type" value="Genomic_DNA"/>
</dbReference>
<protein>
    <submittedName>
        <fullName evidence="1">Uncharacterized protein</fullName>
    </submittedName>
</protein>
<organism evidence="1 3">
    <name type="scientific">Dreissena polymorpha</name>
    <name type="common">Zebra mussel</name>
    <name type="synonym">Mytilus polymorpha</name>
    <dbReference type="NCBI Taxonomy" id="45954"/>
    <lineage>
        <taxon>Eukaryota</taxon>
        <taxon>Metazoa</taxon>
        <taxon>Spiralia</taxon>
        <taxon>Lophotrochozoa</taxon>
        <taxon>Mollusca</taxon>
        <taxon>Bivalvia</taxon>
        <taxon>Autobranchia</taxon>
        <taxon>Heteroconchia</taxon>
        <taxon>Euheterodonta</taxon>
        <taxon>Imparidentia</taxon>
        <taxon>Neoheterodontei</taxon>
        <taxon>Myida</taxon>
        <taxon>Dreissenoidea</taxon>
        <taxon>Dreissenidae</taxon>
        <taxon>Dreissena</taxon>
    </lineage>
</organism>
<name>A0A9D3YZ03_DREPO</name>
<dbReference type="Proteomes" id="UP000828390">
    <property type="component" value="Unassembled WGS sequence"/>
</dbReference>
<gene>
    <name evidence="1" type="ORF">DPMN_069386</name>
    <name evidence="2" type="ORF">DPMN_119320</name>
</gene>
<keyword evidence="3" id="KW-1185">Reference proteome</keyword>
<proteinExistence type="predicted"/>
<dbReference type="EMBL" id="JAIWYP010000005">
    <property type="protein sequence ID" value="KAH3817765.1"/>
    <property type="molecule type" value="Genomic_DNA"/>
</dbReference>
<accession>A0A9D3YZ03</accession>
<reference evidence="1" key="2">
    <citation type="submission" date="2020-11" db="EMBL/GenBank/DDBJ databases">
        <authorList>
            <person name="McCartney M.A."/>
            <person name="Auch B."/>
            <person name="Kono T."/>
            <person name="Mallez S."/>
            <person name="Becker A."/>
            <person name="Gohl D.M."/>
            <person name="Silverstein K.A.T."/>
            <person name="Koren S."/>
            <person name="Bechman K.B."/>
            <person name="Herman A."/>
            <person name="Abrahante J.E."/>
            <person name="Garbe J."/>
        </authorList>
    </citation>
    <scope>NUCLEOTIDE SEQUENCE</scope>
    <source>
        <strain evidence="1">Duluth1</strain>
        <tissue evidence="1">Whole animal</tissue>
    </source>
</reference>
<evidence type="ECO:0000313" key="2">
    <source>
        <dbReference type="EMBL" id="KAH3817765.1"/>
    </source>
</evidence>
<evidence type="ECO:0000313" key="3">
    <source>
        <dbReference type="Proteomes" id="UP000828390"/>
    </source>
</evidence>